<dbReference type="InParanoid" id="H2AQW9"/>
<dbReference type="Gene3D" id="3.30.230.70">
    <property type="entry name" value="GHMP Kinase, N-terminal domain"/>
    <property type="match status" value="1"/>
</dbReference>
<dbReference type="PANTHER" id="PTHR11097">
    <property type="entry name" value="EXOSOME COMPLEX EXONUCLEASE RIBOSOMAL RNA PROCESSING PROTEIN"/>
    <property type="match status" value="1"/>
</dbReference>
<dbReference type="GeneID" id="13884651"/>
<dbReference type="GO" id="GO:0000467">
    <property type="term" value="P:exonucleolytic trimming to generate mature 3'-end of 5.8S rRNA from tricistronic rRNA transcript (SSU-rRNA, 5.8S rRNA, LSU-rRNA)"/>
    <property type="evidence" value="ECO:0007669"/>
    <property type="project" value="EnsemblFungi"/>
</dbReference>
<dbReference type="GO" id="GO:0005730">
    <property type="term" value="C:nucleolus"/>
    <property type="evidence" value="ECO:0007669"/>
    <property type="project" value="UniProtKB-SubCell"/>
</dbReference>
<dbReference type="STRING" id="1071382.H2AQW9"/>
<dbReference type="Proteomes" id="UP000005220">
    <property type="component" value="Chromosome 2"/>
</dbReference>
<dbReference type="FunCoup" id="H2AQW9">
    <property type="interactions" value="194"/>
</dbReference>
<evidence type="ECO:0000256" key="6">
    <source>
        <dbReference type="ARBA" id="ARBA00042523"/>
    </source>
</evidence>
<dbReference type="HOGENOM" id="CLU_046570_1_0_1"/>
<accession>H2AQW9</accession>
<protein>
    <recommendedName>
        <fullName evidence="6">Ribosomal RNA-processing protein 42</fullName>
    </recommendedName>
</protein>
<comment type="similarity">
    <text evidence="3">Belongs to the RNase PH family.</text>
</comment>
<dbReference type="GO" id="GO:0000177">
    <property type="term" value="C:cytoplasmic exosome (RNase complex)"/>
    <property type="evidence" value="ECO:0007669"/>
    <property type="project" value="EnsemblFungi"/>
</dbReference>
<evidence type="ECO:0000256" key="4">
    <source>
        <dbReference type="ARBA" id="ARBA00022490"/>
    </source>
</evidence>
<sequence>MPLSVAEKSYLYESLANTPSIRPDGRTPYQFRPVEVYTDFLPSSNGSSRIIASDGSECIVSVKCKVVDHTVDDDVFEIGIDIANERDDSLIVESITSLFNNVAQGIDKENLRLTKRYSFKIYLDVLVLSSFSYPVSLISFGIYTALNSTYLPKLISSFDDLEVEELPTFHDYDLIKLELKVPLVFVLAVVKDNIFVDPASNETEVADNGLIVSWTNGKIVAPIRTIALNDTFTKGFTPKLLQEGIKLIEKYANDIVRALEAL</sequence>
<evidence type="ECO:0000256" key="3">
    <source>
        <dbReference type="ARBA" id="ARBA00006678"/>
    </source>
</evidence>
<dbReference type="GO" id="GO:0071035">
    <property type="term" value="P:nuclear polyadenylation-dependent rRNA catabolic process"/>
    <property type="evidence" value="ECO:0007669"/>
    <property type="project" value="TreeGrafter"/>
</dbReference>
<dbReference type="EMBL" id="HE650822">
    <property type="protein sequence ID" value="CCF56769.1"/>
    <property type="molecule type" value="Genomic_DNA"/>
</dbReference>
<gene>
    <name evidence="7" type="primary">KAFR0B04720</name>
    <name evidence="7" type="ORF">KAFR_0B04720</name>
</gene>
<dbReference type="AlphaFoldDB" id="H2AQW9"/>
<dbReference type="KEGG" id="kaf:KAFR_0B04720"/>
<dbReference type="GO" id="GO:0035925">
    <property type="term" value="F:mRNA 3'-UTR AU-rich region binding"/>
    <property type="evidence" value="ECO:0007669"/>
    <property type="project" value="TreeGrafter"/>
</dbReference>
<dbReference type="GO" id="GO:0071028">
    <property type="term" value="P:nuclear mRNA surveillance"/>
    <property type="evidence" value="ECO:0007669"/>
    <property type="project" value="TreeGrafter"/>
</dbReference>
<dbReference type="RefSeq" id="XP_003955904.1">
    <property type="nucleotide sequence ID" value="XM_003955855.1"/>
</dbReference>
<dbReference type="eggNOG" id="KOG1612">
    <property type="taxonomic scope" value="Eukaryota"/>
</dbReference>
<evidence type="ECO:0000313" key="7">
    <source>
        <dbReference type="EMBL" id="CCF56769.1"/>
    </source>
</evidence>
<keyword evidence="5" id="KW-0271">Exosome</keyword>
<dbReference type="GO" id="GO:0034473">
    <property type="term" value="P:U1 snRNA 3'-end processing"/>
    <property type="evidence" value="ECO:0007669"/>
    <property type="project" value="TreeGrafter"/>
</dbReference>
<keyword evidence="4" id="KW-0963">Cytoplasm</keyword>
<dbReference type="InterPro" id="IPR020568">
    <property type="entry name" value="Ribosomal_Su5_D2-typ_SF"/>
</dbReference>
<dbReference type="InterPro" id="IPR050590">
    <property type="entry name" value="Exosome_comp_Rrp42_subfam"/>
</dbReference>
<dbReference type="FunFam" id="3.30.230.70:FF:000030">
    <property type="entry name" value="Exosome complex component RRP42"/>
    <property type="match status" value="1"/>
</dbReference>
<name>H2AQW9_KAZAF</name>
<proteinExistence type="inferred from homology"/>
<dbReference type="SUPFAM" id="SSF55666">
    <property type="entry name" value="Ribonuclease PH domain 2-like"/>
    <property type="match status" value="1"/>
</dbReference>
<organism evidence="7 8">
    <name type="scientific">Kazachstania africana (strain ATCC 22294 / BCRC 22015 / CBS 2517 / CECT 1963 / NBRC 1671 / NRRL Y-8276)</name>
    <name type="common">Yeast</name>
    <name type="synonym">Kluyveromyces africanus</name>
    <dbReference type="NCBI Taxonomy" id="1071382"/>
    <lineage>
        <taxon>Eukaryota</taxon>
        <taxon>Fungi</taxon>
        <taxon>Dikarya</taxon>
        <taxon>Ascomycota</taxon>
        <taxon>Saccharomycotina</taxon>
        <taxon>Saccharomycetes</taxon>
        <taxon>Saccharomycetales</taxon>
        <taxon>Saccharomycetaceae</taxon>
        <taxon>Kazachstania</taxon>
    </lineage>
</organism>
<comment type="subcellular location">
    <subcellularLocation>
        <location evidence="1">Cytoplasm</location>
    </subcellularLocation>
    <subcellularLocation>
        <location evidence="2">Nucleus</location>
        <location evidence="2">Nucleolus</location>
    </subcellularLocation>
</comment>
<evidence type="ECO:0000256" key="5">
    <source>
        <dbReference type="ARBA" id="ARBA00022835"/>
    </source>
</evidence>
<dbReference type="GO" id="GO:0016075">
    <property type="term" value="P:rRNA catabolic process"/>
    <property type="evidence" value="ECO:0007669"/>
    <property type="project" value="EnsemblFungi"/>
</dbReference>
<reference evidence="7 8" key="1">
    <citation type="journal article" date="2011" name="Proc. Natl. Acad. Sci. U.S.A.">
        <title>Evolutionary erosion of yeast sex chromosomes by mating-type switching accidents.</title>
        <authorList>
            <person name="Gordon J.L."/>
            <person name="Armisen D."/>
            <person name="Proux-Wera E."/>
            <person name="Oheigeartaigh S.S."/>
            <person name="Byrne K.P."/>
            <person name="Wolfe K.H."/>
        </authorList>
    </citation>
    <scope>NUCLEOTIDE SEQUENCE [LARGE SCALE GENOMIC DNA]</scope>
    <source>
        <strain evidence="8">ATCC 22294 / BCRC 22015 / CBS 2517 / CECT 1963 / NBRC 1671 / NRRL Y-8276</strain>
    </source>
</reference>
<dbReference type="GO" id="GO:0071038">
    <property type="term" value="P:TRAMP-dependent tRNA surveillance pathway"/>
    <property type="evidence" value="ECO:0007669"/>
    <property type="project" value="EnsemblFungi"/>
</dbReference>
<keyword evidence="8" id="KW-1185">Reference proteome</keyword>
<dbReference type="SUPFAM" id="SSF54211">
    <property type="entry name" value="Ribosomal protein S5 domain 2-like"/>
    <property type="match status" value="1"/>
</dbReference>
<evidence type="ECO:0000256" key="2">
    <source>
        <dbReference type="ARBA" id="ARBA00004604"/>
    </source>
</evidence>
<dbReference type="OrthoDB" id="272245at2759"/>
<dbReference type="GO" id="GO:0034476">
    <property type="term" value="P:U5 snRNA 3'-end processing"/>
    <property type="evidence" value="ECO:0007669"/>
    <property type="project" value="TreeGrafter"/>
</dbReference>
<dbReference type="InterPro" id="IPR027408">
    <property type="entry name" value="PNPase/RNase_PH_dom_sf"/>
</dbReference>
<evidence type="ECO:0000313" key="8">
    <source>
        <dbReference type="Proteomes" id="UP000005220"/>
    </source>
</evidence>
<dbReference type="GO" id="GO:0034475">
    <property type="term" value="P:U4 snRNA 3'-end processing"/>
    <property type="evidence" value="ECO:0007669"/>
    <property type="project" value="TreeGrafter"/>
</dbReference>
<dbReference type="GO" id="GO:0000176">
    <property type="term" value="C:nuclear exosome (RNase complex)"/>
    <property type="evidence" value="ECO:0007669"/>
    <property type="project" value="EnsemblFungi"/>
</dbReference>
<dbReference type="PANTHER" id="PTHR11097:SF8">
    <property type="entry name" value="EXOSOME COMPLEX COMPONENT RRP42"/>
    <property type="match status" value="1"/>
</dbReference>
<dbReference type="InterPro" id="IPR036345">
    <property type="entry name" value="ExoRNase_PH_dom2_sf"/>
</dbReference>
<evidence type="ECO:0000256" key="1">
    <source>
        <dbReference type="ARBA" id="ARBA00004496"/>
    </source>
</evidence>